<evidence type="ECO:0000256" key="1">
    <source>
        <dbReference type="SAM" id="Phobius"/>
    </source>
</evidence>
<proteinExistence type="predicted"/>
<dbReference type="Proteomes" id="UP000320055">
    <property type="component" value="Unassembled WGS sequence"/>
</dbReference>
<evidence type="ECO:0000313" key="4">
    <source>
        <dbReference type="Proteomes" id="UP000320055"/>
    </source>
</evidence>
<feature type="transmembrane region" description="Helical" evidence="1">
    <location>
        <begin position="354"/>
        <end position="376"/>
    </location>
</feature>
<dbReference type="EMBL" id="CAACVJ010000146">
    <property type="protein sequence ID" value="VEP13963.1"/>
    <property type="molecule type" value="Genomic_DNA"/>
</dbReference>
<feature type="transmembrane region" description="Helical" evidence="1">
    <location>
        <begin position="322"/>
        <end position="342"/>
    </location>
</feature>
<evidence type="ECO:0000259" key="2">
    <source>
        <dbReference type="Pfam" id="PF20604"/>
    </source>
</evidence>
<keyword evidence="1" id="KW-0812">Transmembrane</keyword>
<feature type="domain" description="DUF6798" evidence="2">
    <location>
        <begin position="420"/>
        <end position="477"/>
    </location>
</feature>
<keyword evidence="4" id="KW-1185">Reference proteome</keyword>
<reference evidence="3 4" key="1">
    <citation type="submission" date="2019-01" db="EMBL/GenBank/DDBJ databases">
        <authorList>
            <person name="Brito A."/>
        </authorList>
    </citation>
    <scope>NUCLEOTIDE SEQUENCE [LARGE SCALE GENOMIC DNA]</scope>
    <source>
        <strain evidence="3">1</strain>
    </source>
</reference>
<feature type="transmembrane region" description="Helical" evidence="1">
    <location>
        <begin position="179"/>
        <end position="200"/>
    </location>
</feature>
<protein>
    <recommendedName>
        <fullName evidence="2">DUF6798 domain-containing protein</fullName>
    </recommendedName>
</protein>
<organism evidence="3 4">
    <name type="scientific">Hyella patelloides LEGE 07179</name>
    <dbReference type="NCBI Taxonomy" id="945734"/>
    <lineage>
        <taxon>Bacteria</taxon>
        <taxon>Bacillati</taxon>
        <taxon>Cyanobacteriota</taxon>
        <taxon>Cyanophyceae</taxon>
        <taxon>Pleurocapsales</taxon>
        <taxon>Hyellaceae</taxon>
        <taxon>Hyella</taxon>
    </lineage>
</organism>
<name>A0A563VRB9_9CYAN</name>
<gene>
    <name evidence="3" type="ORF">H1P_230027</name>
</gene>
<dbReference type="Pfam" id="PF20604">
    <property type="entry name" value="DUF6798"/>
    <property type="match status" value="1"/>
</dbReference>
<feature type="transmembrane region" description="Helical" evidence="1">
    <location>
        <begin position="206"/>
        <end position="239"/>
    </location>
</feature>
<keyword evidence="1" id="KW-1133">Transmembrane helix</keyword>
<accession>A0A563VRB9</accession>
<keyword evidence="1" id="KW-0472">Membrane</keyword>
<dbReference type="InterPro" id="IPR046477">
    <property type="entry name" value="DUF6798"/>
</dbReference>
<dbReference type="AlphaFoldDB" id="A0A563VRB9"/>
<feature type="transmembrane region" description="Helical" evidence="1">
    <location>
        <begin position="246"/>
        <end position="266"/>
    </location>
</feature>
<evidence type="ECO:0000313" key="3">
    <source>
        <dbReference type="EMBL" id="VEP13963.1"/>
    </source>
</evidence>
<feature type="transmembrane region" description="Helical" evidence="1">
    <location>
        <begin position="114"/>
        <end position="136"/>
    </location>
</feature>
<feature type="transmembrane region" description="Helical" evidence="1">
    <location>
        <begin position="388"/>
        <end position="406"/>
    </location>
</feature>
<sequence>MRLQKSSLFKLKFINIYNFCKMKMIAIFSNKKLLLLRFLLFATVFSLAYTQEPIYNSPENADGNQNTKFLYGLAQAGLGFLNQDWTANTIDPLPPFTFLVKFTYKYIHHEYAFYLYYGLIMGLYVTSLFGIVNYVYRLEDSLTKILLYLAFFLSIHTVNLEFGTFDTAWHLHSGVAQQYILGAVLQPCTFGVFILLSIWLALYKRYYWAVLASAFAATFHPAYIFSVAVFTLSYVLFVFPKDSQKAIAIGFLSLLLVLPIFSYMYFTFPATTPAIKKQAIDIIVNFRISHHSIPEVWLATGISHLQSLVTIAGLYLIRNTSLFRILLIPFITAFYLTILQVILDNDFIGFIAPWRLSVFLVPISTALIIAAFVSFITKLVGKQSTINHVLVGISLVIISALTVQGFDKQIALFQYRGESTPMLNFVKTNKQAEYTYLIPPNSQQLQKFRLYTGVPIFVNKKSHPYKDTEVIEWHNRVIRSNQVYEPKRNRCQLLQQLDTDYELTHVVAEIENQFSCSFLTTLYRDRKYVIYTIQ</sequence>